<dbReference type="AlphaFoldDB" id="A0A0B1NZY1"/>
<dbReference type="STRING" id="52586.A0A0B1NZY1"/>
<protein>
    <submittedName>
        <fullName evidence="1">Uncharacterized protein</fullName>
    </submittedName>
</protein>
<reference evidence="1 2" key="1">
    <citation type="journal article" date="2014" name="BMC Genomics">
        <title>Adaptive genomic structural variation in the grape powdery mildew pathogen, Erysiphe necator.</title>
        <authorList>
            <person name="Jones L."/>
            <person name="Riaz S."/>
            <person name="Morales-Cruz A."/>
            <person name="Amrine K.C."/>
            <person name="McGuire B."/>
            <person name="Gubler W.D."/>
            <person name="Walker M.A."/>
            <person name="Cantu D."/>
        </authorList>
    </citation>
    <scope>NUCLEOTIDE SEQUENCE [LARGE SCALE GENOMIC DNA]</scope>
    <source>
        <strain evidence="2">c</strain>
    </source>
</reference>
<organism evidence="1 2">
    <name type="scientific">Uncinula necator</name>
    <name type="common">Grape powdery mildew</name>
    <dbReference type="NCBI Taxonomy" id="52586"/>
    <lineage>
        <taxon>Eukaryota</taxon>
        <taxon>Fungi</taxon>
        <taxon>Dikarya</taxon>
        <taxon>Ascomycota</taxon>
        <taxon>Pezizomycotina</taxon>
        <taxon>Leotiomycetes</taxon>
        <taxon>Erysiphales</taxon>
        <taxon>Erysiphaceae</taxon>
        <taxon>Erysiphe</taxon>
    </lineage>
</organism>
<dbReference type="HOGENOM" id="CLU_811810_0_0_1"/>
<evidence type="ECO:0000313" key="1">
    <source>
        <dbReference type="EMBL" id="KHJ30211.1"/>
    </source>
</evidence>
<sequence length="342" mass="39312">MSRRLIVSIAPSLFGRANLCLRDLSENNPLIYNGCKLTFDGQEMKLTQKGQADRLQLVGNSDNPKKAYQEQRARGAYLATICQPEAALLLSMAAQYQNRGKGEINALDNQLKWQIDHKNDGLIFKPFNLESAKLYVFVDGAFATNQDFSSQIGFVIVLGKESARENEFSLEGNIIHWSSITCRRITRSVLASELYAMAHGVDTGIILSTTLEMITQQVGIPKPPTILCTHSFSLDEWLVKLGISKEKRFMIDMMSIRPSYEKRTRTAKMLEFERQAGERMREVEIMNKERNRMVEELIKIQQEQDHIAQEHQIALYYQTEALKHAEEVRINREEERRRKLEP</sequence>
<keyword evidence="2" id="KW-1185">Reference proteome</keyword>
<accession>A0A0B1NZY1</accession>
<dbReference type="EMBL" id="JNVN01004761">
    <property type="protein sequence ID" value="KHJ30211.1"/>
    <property type="molecule type" value="Genomic_DNA"/>
</dbReference>
<dbReference type="Proteomes" id="UP000030854">
    <property type="component" value="Unassembled WGS sequence"/>
</dbReference>
<gene>
    <name evidence="1" type="ORF">EV44_g0249</name>
</gene>
<name>A0A0B1NZY1_UNCNE</name>
<comment type="caution">
    <text evidence="1">The sequence shown here is derived from an EMBL/GenBank/DDBJ whole genome shotgun (WGS) entry which is preliminary data.</text>
</comment>
<evidence type="ECO:0000313" key="2">
    <source>
        <dbReference type="Proteomes" id="UP000030854"/>
    </source>
</evidence>
<proteinExistence type="predicted"/>